<accession>A0ABM8Z605</accession>
<evidence type="ECO:0000313" key="3">
    <source>
        <dbReference type="Proteomes" id="UP000789707"/>
    </source>
</evidence>
<evidence type="ECO:0000313" key="2">
    <source>
        <dbReference type="EMBL" id="CAH0416203.1"/>
    </source>
</evidence>
<proteinExistence type="predicted"/>
<name>A0ABM8Z605_9LACO</name>
<comment type="caution">
    <text evidence="2">The sequence shown here is derived from an EMBL/GenBank/DDBJ whole genome shotgun (WGS) entry which is preliminary data.</text>
</comment>
<dbReference type="RefSeq" id="WP_230096262.1">
    <property type="nucleotide sequence ID" value="NZ_CAKKNS010000001.1"/>
</dbReference>
<dbReference type="NCBIfam" id="NF033218">
    <property type="entry name" value="anchor_AmaP"/>
    <property type="match status" value="1"/>
</dbReference>
<organism evidence="2 3">
    <name type="scientific">Periweissella fabaria</name>
    <dbReference type="NCBI Taxonomy" id="546157"/>
    <lineage>
        <taxon>Bacteria</taxon>
        <taxon>Bacillati</taxon>
        <taxon>Bacillota</taxon>
        <taxon>Bacilli</taxon>
        <taxon>Lactobacillales</taxon>
        <taxon>Lactobacillaceae</taxon>
        <taxon>Periweissella</taxon>
    </lineage>
</organism>
<keyword evidence="3" id="KW-1185">Reference proteome</keyword>
<protein>
    <recommendedName>
        <fullName evidence="4">Alkaline shock response membrane anchor protein AmaP</fullName>
    </recommendedName>
</protein>
<feature type="transmembrane region" description="Helical" evidence="1">
    <location>
        <begin position="50"/>
        <end position="75"/>
    </location>
</feature>
<evidence type="ECO:0000256" key="1">
    <source>
        <dbReference type="SAM" id="Phobius"/>
    </source>
</evidence>
<dbReference type="EMBL" id="CAKKNS010000001">
    <property type="protein sequence ID" value="CAH0416203.1"/>
    <property type="molecule type" value="Genomic_DNA"/>
</dbReference>
<keyword evidence="1" id="KW-0812">Transmembrane</keyword>
<dbReference type="Proteomes" id="UP000789707">
    <property type="component" value="Unassembled WGS sequence"/>
</dbReference>
<keyword evidence="1" id="KW-1133">Transmembrane helix</keyword>
<sequence>MKKWQKFILSLLLIFYAIPVANFVWPREFNQALQAINEFLPKLHIPKIAWAAVSFNTGLILLGILLLIWLIVLFAPIARLELLLHKDSAGQLELSNKSIASFTAIAVRNAGLVNPQVNVKTTKHRVKIRIKATTESEAALKPELEAIAEQLNHQLANFIGDKQVKIHTKILMHQKPHQEKARPRVV</sequence>
<gene>
    <name evidence="2" type="ORF">WFA24289_00502</name>
</gene>
<reference evidence="2 3" key="1">
    <citation type="submission" date="2021-11" db="EMBL/GenBank/DDBJ databases">
        <authorList>
            <person name="Depoorter E."/>
        </authorList>
    </citation>
    <scope>NUCLEOTIDE SEQUENCE [LARGE SCALE GENOMIC DNA]</scope>
    <source>
        <strain evidence="2 3">LMG 24289</strain>
    </source>
</reference>
<evidence type="ECO:0008006" key="4">
    <source>
        <dbReference type="Google" id="ProtNLM"/>
    </source>
</evidence>
<keyword evidence="1" id="KW-0472">Membrane</keyword>